<evidence type="ECO:0000256" key="1">
    <source>
        <dbReference type="SAM" id="MobiDB-lite"/>
    </source>
</evidence>
<reference evidence="2 3" key="1">
    <citation type="journal article" date="2019" name="Int. J. Syst. Evol. Microbiol.">
        <title>The Global Catalogue of Microorganisms (GCM) 10K type strain sequencing project: providing services to taxonomists for standard genome sequencing and annotation.</title>
        <authorList>
            <consortium name="The Broad Institute Genomics Platform"/>
            <consortium name="The Broad Institute Genome Sequencing Center for Infectious Disease"/>
            <person name="Wu L."/>
            <person name="Ma J."/>
        </authorList>
    </citation>
    <scope>NUCLEOTIDE SEQUENCE [LARGE SCALE GENOMIC DNA]</scope>
    <source>
        <strain evidence="2 3">JCM 14735</strain>
    </source>
</reference>
<name>A0ABN2KZ84_9MICC</name>
<protein>
    <submittedName>
        <fullName evidence="2">Uncharacterized protein</fullName>
    </submittedName>
</protein>
<dbReference type="Proteomes" id="UP001501204">
    <property type="component" value="Unassembled WGS sequence"/>
</dbReference>
<dbReference type="EMBL" id="BAAAOA010000043">
    <property type="protein sequence ID" value="GAA1768807.1"/>
    <property type="molecule type" value="Genomic_DNA"/>
</dbReference>
<organism evidence="2 3">
    <name type="scientific">Kocuria aegyptia</name>
    <dbReference type="NCBI Taxonomy" id="330943"/>
    <lineage>
        <taxon>Bacteria</taxon>
        <taxon>Bacillati</taxon>
        <taxon>Actinomycetota</taxon>
        <taxon>Actinomycetes</taxon>
        <taxon>Micrococcales</taxon>
        <taxon>Micrococcaceae</taxon>
        <taxon>Kocuria</taxon>
    </lineage>
</organism>
<proteinExistence type="predicted"/>
<comment type="caution">
    <text evidence="2">The sequence shown here is derived from an EMBL/GenBank/DDBJ whole genome shotgun (WGS) entry which is preliminary data.</text>
</comment>
<feature type="region of interest" description="Disordered" evidence="1">
    <location>
        <begin position="27"/>
        <end position="69"/>
    </location>
</feature>
<gene>
    <name evidence="2" type="ORF">GCM10009767_28590</name>
</gene>
<evidence type="ECO:0000313" key="3">
    <source>
        <dbReference type="Proteomes" id="UP001501204"/>
    </source>
</evidence>
<sequence length="69" mass="7188">MSNEQHLAADSNAITNFDEVILSGYDTGDDATAFADSHPEGTCRSGATQHARKNGPPPPCGKPVGGIYQ</sequence>
<evidence type="ECO:0000313" key="2">
    <source>
        <dbReference type="EMBL" id="GAA1768807.1"/>
    </source>
</evidence>
<keyword evidence="3" id="KW-1185">Reference proteome</keyword>
<accession>A0ABN2KZ84</accession>